<feature type="transmembrane region" description="Helical" evidence="1">
    <location>
        <begin position="42"/>
        <end position="64"/>
    </location>
</feature>
<dbReference type="RefSeq" id="WP_337321656.1">
    <property type="nucleotide sequence ID" value="NZ_JBBDGN010000016.1"/>
</dbReference>
<proteinExistence type="predicted"/>
<name>A0ABU8LN66_9MICO</name>
<accession>A0ABU8LN66</accession>
<evidence type="ECO:0000313" key="3">
    <source>
        <dbReference type="Proteomes" id="UP001366085"/>
    </source>
</evidence>
<keyword evidence="1" id="KW-0472">Membrane</keyword>
<keyword evidence="3" id="KW-1185">Reference proteome</keyword>
<reference evidence="2 3" key="1">
    <citation type="submission" date="2024-02" db="EMBL/GenBank/DDBJ databases">
        <authorList>
            <person name="Saticioglu I.B."/>
        </authorList>
    </citation>
    <scope>NUCLEOTIDE SEQUENCE [LARGE SCALE GENOMIC DNA]</scope>
    <source>
        <strain evidence="2 3">Mu-43</strain>
    </source>
</reference>
<dbReference type="EMBL" id="JBBDGN010000016">
    <property type="protein sequence ID" value="MEJ1092766.1"/>
    <property type="molecule type" value="Genomic_DNA"/>
</dbReference>
<sequence>MSERGKNLLWFLLPALVGVIALAAISLPTLNDAASETSPTEAIIALLLFAVVGGAIIGGAVYAIRKLSTRRRARR</sequence>
<protein>
    <submittedName>
        <fullName evidence="2">Uncharacterized protein</fullName>
    </submittedName>
</protein>
<dbReference type="Proteomes" id="UP001366085">
    <property type="component" value="Unassembled WGS sequence"/>
</dbReference>
<keyword evidence="1" id="KW-1133">Transmembrane helix</keyword>
<evidence type="ECO:0000313" key="2">
    <source>
        <dbReference type="EMBL" id="MEJ1092766.1"/>
    </source>
</evidence>
<keyword evidence="1" id="KW-0812">Transmembrane</keyword>
<evidence type="ECO:0000256" key="1">
    <source>
        <dbReference type="SAM" id="Phobius"/>
    </source>
</evidence>
<gene>
    <name evidence="2" type="ORF">WDU93_13845</name>
</gene>
<comment type="caution">
    <text evidence="2">The sequence shown here is derived from an EMBL/GenBank/DDBJ whole genome shotgun (WGS) entry which is preliminary data.</text>
</comment>
<organism evidence="2 3">
    <name type="scientific">Microbacterium istanbulense</name>
    <dbReference type="NCBI Taxonomy" id="3122049"/>
    <lineage>
        <taxon>Bacteria</taxon>
        <taxon>Bacillati</taxon>
        <taxon>Actinomycetota</taxon>
        <taxon>Actinomycetes</taxon>
        <taxon>Micrococcales</taxon>
        <taxon>Microbacteriaceae</taxon>
        <taxon>Microbacterium</taxon>
    </lineage>
</organism>